<evidence type="ECO:0000259" key="6">
    <source>
        <dbReference type="PROSITE" id="PS50865"/>
    </source>
</evidence>
<organism evidence="7 8">
    <name type="scientific">Chaetoceros tenuissimus</name>
    <dbReference type="NCBI Taxonomy" id="426638"/>
    <lineage>
        <taxon>Eukaryota</taxon>
        <taxon>Sar</taxon>
        <taxon>Stramenopiles</taxon>
        <taxon>Ochrophyta</taxon>
        <taxon>Bacillariophyta</taxon>
        <taxon>Coscinodiscophyceae</taxon>
        <taxon>Chaetocerotophycidae</taxon>
        <taxon>Chaetocerotales</taxon>
        <taxon>Chaetocerotaceae</taxon>
        <taxon>Chaetoceros</taxon>
    </lineage>
</organism>
<evidence type="ECO:0000256" key="5">
    <source>
        <dbReference type="SAM" id="MobiDB-lite"/>
    </source>
</evidence>
<comment type="caution">
    <text evidence="7">The sequence shown here is derived from an EMBL/GenBank/DDBJ whole genome shotgun (WGS) entry which is preliminary data.</text>
</comment>
<sequence length="478" mass="55259">MSSDQGFTAGEVESLLKAAVVAAAVVAIVFYLQKEAAAPPPQLQRQLQRQQQRQRQRQQQRNMAPDQLPSMKQPETLRRNQVDKIGNEDEIVVSAGLYNLSHCGHCYKFLPKQERKLCAKCKLVAYCSKECQVKDWKTHKKNSCVCIPDGSRIKMTHEKQTSDPNAVRHDTLMGLTLGLRIKAIFNPIGLSRPFLPGWPLRQNWPVSQDALLGLHEFVYRYPGFEYDEKPQALPNWSKIESWNKYASHLDTEQMIMNPTKYIEEIMPYVEEDSPVPMALHAMQFLYLVLAMEWQKNSSRPSEDHKHYFSKSVEYMKKFSQTGEIECEYMLGLLLLCGNEDFSYPSNVEKGLELLEKCAQRGGDGGEAAWSIAIYYGEESAKTGSESYENYLNILKYLRLAAEQGHADACEQMVREGRKLVEQRYIEPNWIKVWTYFQVPQIEKSLSEMNDIELFKYKKRIARAKEQVEWDLYGFEEAM</sequence>
<evidence type="ECO:0000256" key="1">
    <source>
        <dbReference type="ARBA" id="ARBA00022723"/>
    </source>
</evidence>
<name>A0AAD3D3K0_9STRA</name>
<evidence type="ECO:0000256" key="4">
    <source>
        <dbReference type="PROSITE-ProRule" id="PRU00134"/>
    </source>
</evidence>
<keyword evidence="3" id="KW-0862">Zinc</keyword>
<keyword evidence="1" id="KW-0479">Metal-binding</keyword>
<dbReference type="AlphaFoldDB" id="A0AAD3D3K0"/>
<evidence type="ECO:0000256" key="2">
    <source>
        <dbReference type="ARBA" id="ARBA00022771"/>
    </source>
</evidence>
<dbReference type="Pfam" id="PF01753">
    <property type="entry name" value="zf-MYND"/>
    <property type="match status" value="1"/>
</dbReference>
<proteinExistence type="predicted"/>
<dbReference type="GO" id="GO:0008270">
    <property type="term" value="F:zinc ion binding"/>
    <property type="evidence" value="ECO:0007669"/>
    <property type="project" value="UniProtKB-KW"/>
</dbReference>
<dbReference type="SUPFAM" id="SSF81901">
    <property type="entry name" value="HCP-like"/>
    <property type="match status" value="1"/>
</dbReference>
<feature type="region of interest" description="Disordered" evidence="5">
    <location>
        <begin position="42"/>
        <end position="76"/>
    </location>
</feature>
<dbReference type="InterPro" id="IPR011990">
    <property type="entry name" value="TPR-like_helical_dom_sf"/>
</dbReference>
<evidence type="ECO:0000313" key="8">
    <source>
        <dbReference type="Proteomes" id="UP001054902"/>
    </source>
</evidence>
<keyword evidence="2 4" id="KW-0863">Zinc-finger</keyword>
<dbReference type="EMBL" id="BLLK01000051">
    <property type="protein sequence ID" value="GFH56055.1"/>
    <property type="molecule type" value="Genomic_DNA"/>
</dbReference>
<dbReference type="InterPro" id="IPR002893">
    <property type="entry name" value="Znf_MYND"/>
</dbReference>
<feature type="domain" description="MYND-type" evidence="6">
    <location>
        <begin position="103"/>
        <end position="144"/>
    </location>
</feature>
<dbReference type="SUPFAM" id="SSF144232">
    <property type="entry name" value="HIT/MYND zinc finger-like"/>
    <property type="match status" value="1"/>
</dbReference>
<dbReference type="Proteomes" id="UP001054902">
    <property type="component" value="Unassembled WGS sequence"/>
</dbReference>
<evidence type="ECO:0000256" key="3">
    <source>
        <dbReference type="ARBA" id="ARBA00022833"/>
    </source>
</evidence>
<evidence type="ECO:0000313" key="7">
    <source>
        <dbReference type="EMBL" id="GFH56055.1"/>
    </source>
</evidence>
<accession>A0AAD3D3K0</accession>
<keyword evidence="8" id="KW-1185">Reference proteome</keyword>
<dbReference type="Gene3D" id="6.10.140.2220">
    <property type="match status" value="1"/>
</dbReference>
<gene>
    <name evidence="7" type="ORF">CTEN210_12531</name>
</gene>
<reference evidence="7 8" key="1">
    <citation type="journal article" date="2021" name="Sci. Rep.">
        <title>The genome of the diatom Chaetoceros tenuissimus carries an ancient integrated fragment of an extant virus.</title>
        <authorList>
            <person name="Hongo Y."/>
            <person name="Kimura K."/>
            <person name="Takaki Y."/>
            <person name="Yoshida Y."/>
            <person name="Baba S."/>
            <person name="Kobayashi G."/>
            <person name="Nagasaki K."/>
            <person name="Hano T."/>
            <person name="Tomaru Y."/>
        </authorList>
    </citation>
    <scope>NUCLEOTIDE SEQUENCE [LARGE SCALE GENOMIC DNA]</scope>
    <source>
        <strain evidence="7 8">NIES-3715</strain>
    </source>
</reference>
<protein>
    <recommendedName>
        <fullName evidence="6">MYND-type domain-containing protein</fullName>
    </recommendedName>
</protein>
<dbReference type="Gene3D" id="1.25.40.10">
    <property type="entry name" value="Tetratricopeptide repeat domain"/>
    <property type="match status" value="1"/>
</dbReference>
<dbReference type="PROSITE" id="PS50865">
    <property type="entry name" value="ZF_MYND_2"/>
    <property type="match status" value="1"/>
</dbReference>